<feature type="compositionally biased region" description="Basic residues" evidence="1">
    <location>
        <begin position="618"/>
        <end position="629"/>
    </location>
</feature>
<feature type="compositionally biased region" description="Basic residues" evidence="1">
    <location>
        <begin position="837"/>
        <end position="847"/>
    </location>
</feature>
<accession>A0A2J6PQ50</accession>
<feature type="compositionally biased region" description="Polar residues" evidence="1">
    <location>
        <begin position="453"/>
        <end position="465"/>
    </location>
</feature>
<protein>
    <submittedName>
        <fullName evidence="2">Uncharacterized protein</fullName>
    </submittedName>
</protein>
<feature type="compositionally biased region" description="Polar residues" evidence="1">
    <location>
        <begin position="302"/>
        <end position="319"/>
    </location>
</feature>
<dbReference type="EMBL" id="KZ613508">
    <property type="protein sequence ID" value="PMD16154.1"/>
    <property type="molecule type" value="Genomic_DNA"/>
</dbReference>
<feature type="region of interest" description="Disordered" evidence="1">
    <location>
        <begin position="609"/>
        <end position="681"/>
    </location>
</feature>
<feature type="compositionally biased region" description="Polar residues" evidence="1">
    <location>
        <begin position="12"/>
        <end position="27"/>
    </location>
</feature>
<keyword evidence="3" id="KW-1185">Reference proteome</keyword>
<organism evidence="2 3">
    <name type="scientific">Hyaloscypha hepaticicola</name>
    <dbReference type="NCBI Taxonomy" id="2082293"/>
    <lineage>
        <taxon>Eukaryota</taxon>
        <taxon>Fungi</taxon>
        <taxon>Dikarya</taxon>
        <taxon>Ascomycota</taxon>
        <taxon>Pezizomycotina</taxon>
        <taxon>Leotiomycetes</taxon>
        <taxon>Helotiales</taxon>
        <taxon>Hyaloscyphaceae</taxon>
        <taxon>Hyaloscypha</taxon>
    </lineage>
</organism>
<gene>
    <name evidence="2" type="ORF">NA56DRAFT_692909</name>
</gene>
<feature type="compositionally biased region" description="Basic and acidic residues" evidence="1">
    <location>
        <begin position="290"/>
        <end position="299"/>
    </location>
</feature>
<proteinExistence type="predicted"/>
<feature type="region of interest" description="Disordered" evidence="1">
    <location>
        <begin position="399"/>
        <end position="506"/>
    </location>
</feature>
<dbReference type="PANTHER" id="PTHR38703:SF1">
    <property type="entry name" value="ALLERGEN"/>
    <property type="match status" value="1"/>
</dbReference>
<feature type="region of interest" description="Disordered" evidence="1">
    <location>
        <begin position="92"/>
        <end position="161"/>
    </location>
</feature>
<feature type="region of interest" description="Disordered" evidence="1">
    <location>
        <begin position="1"/>
        <end position="27"/>
    </location>
</feature>
<evidence type="ECO:0000256" key="1">
    <source>
        <dbReference type="SAM" id="MobiDB-lite"/>
    </source>
</evidence>
<dbReference type="Proteomes" id="UP000235672">
    <property type="component" value="Unassembled WGS sequence"/>
</dbReference>
<sequence length="878" mass="95753">MGSRLKRLFFGKSSSTSSNPNLKGSSYESAIALDPPVKGSYPVAGNGPNLLDELQRLRLKRESSARQPTVDTHEPAPAPTIPRHREEIIERPRTAPHNGRAGGFYSSESNNDTHGRTRSGFSLKSHPSFNSSKRNSIRSIAETSPRPVPRPVSKSSTPKAREIKVYQPKKPAKLEHEADFPDDFTTPIALHQHRASQISRKSYIDLVDAYSNIRPYRDVSRDRAKSSGMRNYGEDVADRNIAGSDLSSAELSYPKSVDVSQRPGVVVAGEGGTHTRSAPARGPVLGQEQITRRPSDDIRLPGNQTRASPTRSTQDTQSRPRPASVYPPRTDSTSAVAYSANRRRDDGWLAVSNPVNEDRVRTLSSFVSTSDYTDEEPEDPGQQLFLPPTVTPSIRARGQARTLTKEDNAPPVSFSTSAIQVPSQQNPSVDALPLKTRRRTMSGVGQRAVATGGTRSRSGSLTNSAVPRDSQPDKPSATGERSYNTANRKSGMNVEGTKQPPSLEGVVDLSNTVDTDVTTRNLPVVTHEKVIPTRHEIREERITREIHTHDVFHRILPVIETEVLPPKHYVPSSDGKGLIEIPEHMIPGRTANGSPSRNWEIVQTSMGRGDHGAVLHPKTSHSHPSKRSRPLSQSNYQYTDGNIEEDDSADGPVIGFTRGDPPASTQSRGNPSVSPPTSKVSVTKNMIEPVLCSKKEYVTKEGHPRTEYVWRHPPVFETATGKKQPIYGGGLGDLCSTVPETAPVESYHSDDEDIEGAEFGAMSMPTNGEEDLLFRDTGYGHGTLPGLTDKAPLAGMSGDPRFVPEDFEIIRPGKVVGDEGTTEGKRSKNSEGEATRALRRIKEKRRSSGVTSDASTVRGNQDSIASVERGVRGLNVED</sequence>
<feature type="compositionally biased region" description="Polar residues" evidence="1">
    <location>
        <begin position="119"/>
        <end position="142"/>
    </location>
</feature>
<feature type="region of interest" description="Disordered" evidence="1">
    <location>
        <begin position="59"/>
        <end position="80"/>
    </location>
</feature>
<feature type="compositionally biased region" description="Polar residues" evidence="1">
    <location>
        <begin position="413"/>
        <end position="428"/>
    </location>
</feature>
<dbReference type="AlphaFoldDB" id="A0A2J6PQ50"/>
<reference evidence="2 3" key="1">
    <citation type="submission" date="2016-05" db="EMBL/GenBank/DDBJ databases">
        <title>A degradative enzymes factory behind the ericoid mycorrhizal symbiosis.</title>
        <authorList>
            <consortium name="DOE Joint Genome Institute"/>
            <person name="Martino E."/>
            <person name="Morin E."/>
            <person name="Grelet G."/>
            <person name="Kuo A."/>
            <person name="Kohler A."/>
            <person name="Daghino S."/>
            <person name="Barry K."/>
            <person name="Choi C."/>
            <person name="Cichocki N."/>
            <person name="Clum A."/>
            <person name="Copeland A."/>
            <person name="Hainaut M."/>
            <person name="Haridas S."/>
            <person name="Labutti K."/>
            <person name="Lindquist E."/>
            <person name="Lipzen A."/>
            <person name="Khouja H.-R."/>
            <person name="Murat C."/>
            <person name="Ohm R."/>
            <person name="Olson A."/>
            <person name="Spatafora J."/>
            <person name="Veneault-Fourrey C."/>
            <person name="Henrissat B."/>
            <person name="Grigoriev I."/>
            <person name="Martin F."/>
            <person name="Perotto S."/>
        </authorList>
    </citation>
    <scope>NUCLEOTIDE SEQUENCE [LARGE SCALE GENOMIC DNA]</scope>
    <source>
        <strain evidence="2 3">UAMH 7357</strain>
    </source>
</reference>
<dbReference type="OrthoDB" id="5325276at2759"/>
<feature type="compositionally biased region" description="Polar residues" evidence="1">
    <location>
        <begin position="479"/>
        <end position="490"/>
    </location>
</feature>
<evidence type="ECO:0000313" key="3">
    <source>
        <dbReference type="Proteomes" id="UP000235672"/>
    </source>
</evidence>
<feature type="region of interest" description="Disordered" evidence="1">
    <location>
        <begin position="267"/>
        <end position="339"/>
    </location>
</feature>
<feature type="compositionally biased region" description="Polar residues" evidence="1">
    <location>
        <begin position="630"/>
        <end position="640"/>
    </location>
</feature>
<feature type="region of interest" description="Disordered" evidence="1">
    <location>
        <begin position="814"/>
        <end position="878"/>
    </location>
</feature>
<name>A0A2J6PQ50_9HELO</name>
<evidence type="ECO:0000313" key="2">
    <source>
        <dbReference type="EMBL" id="PMD16154.1"/>
    </source>
</evidence>
<feature type="region of interest" description="Disordered" evidence="1">
    <location>
        <begin position="370"/>
        <end position="389"/>
    </location>
</feature>
<feature type="compositionally biased region" description="Polar residues" evidence="1">
    <location>
        <begin position="848"/>
        <end position="864"/>
    </location>
</feature>
<feature type="compositionally biased region" description="Low complexity" evidence="1">
    <location>
        <begin position="671"/>
        <end position="681"/>
    </location>
</feature>
<dbReference type="PANTHER" id="PTHR38703">
    <property type="entry name" value="CHROMOSOME 8, WHOLE GENOME SHOTGUN SEQUENCE"/>
    <property type="match status" value="1"/>
</dbReference>
<feature type="compositionally biased region" description="Basic and acidic residues" evidence="1">
    <location>
        <begin position="822"/>
        <end position="836"/>
    </location>
</feature>